<proteinExistence type="predicted"/>
<reference evidence="2" key="1">
    <citation type="journal article" date="2017" name="Nat. Microbiol.">
        <title>Global analysis of biosynthetic gene clusters reveals vast potential of secondary metabolite production in Penicillium species.</title>
        <authorList>
            <person name="Nielsen J.C."/>
            <person name="Grijseels S."/>
            <person name="Prigent S."/>
            <person name="Ji B."/>
            <person name="Dainat J."/>
            <person name="Nielsen K.F."/>
            <person name="Frisvad J.C."/>
            <person name="Workman M."/>
            <person name="Nielsen J."/>
        </authorList>
    </citation>
    <scope>NUCLEOTIDE SEQUENCE [LARGE SCALE GENOMIC DNA]</scope>
    <source>
        <strain evidence="2">IBT 13039</strain>
    </source>
</reference>
<dbReference type="AlphaFoldDB" id="A0A1V6ZAA1"/>
<dbReference type="Proteomes" id="UP000191691">
    <property type="component" value="Unassembled WGS sequence"/>
</dbReference>
<keyword evidence="2" id="KW-1185">Reference proteome</keyword>
<evidence type="ECO:0000313" key="1">
    <source>
        <dbReference type="EMBL" id="OQE96623.1"/>
    </source>
</evidence>
<evidence type="ECO:0000313" key="2">
    <source>
        <dbReference type="Proteomes" id="UP000191691"/>
    </source>
</evidence>
<accession>A0A1V6ZAA1</accession>
<name>A0A1V6ZAA1_PENNA</name>
<comment type="caution">
    <text evidence="1">The sequence shown here is derived from an EMBL/GenBank/DDBJ whole genome shotgun (WGS) entry which is preliminary data.</text>
</comment>
<protein>
    <submittedName>
        <fullName evidence="1">Uncharacterized protein</fullName>
    </submittedName>
</protein>
<sequence>MSKQSYSFAYGPLKIKGELDPTSTRISAKYSIAEDYYGDRIIGEKSTSLLDSEPFVYSGEEGTFTSTLGLQGTAIMAHVEGDIYDTTVAIIEKIGDVKLEPFE</sequence>
<dbReference type="EMBL" id="MOOB01000001">
    <property type="protein sequence ID" value="OQE96623.1"/>
    <property type="molecule type" value="Genomic_DNA"/>
</dbReference>
<gene>
    <name evidence="1" type="ORF">PENNAL_c0001G06232</name>
</gene>
<organism evidence="1 2">
    <name type="scientific">Penicillium nalgiovense</name>
    <dbReference type="NCBI Taxonomy" id="60175"/>
    <lineage>
        <taxon>Eukaryota</taxon>
        <taxon>Fungi</taxon>
        <taxon>Dikarya</taxon>
        <taxon>Ascomycota</taxon>
        <taxon>Pezizomycotina</taxon>
        <taxon>Eurotiomycetes</taxon>
        <taxon>Eurotiomycetidae</taxon>
        <taxon>Eurotiales</taxon>
        <taxon>Aspergillaceae</taxon>
        <taxon>Penicillium</taxon>
    </lineage>
</organism>